<evidence type="ECO:0000313" key="3">
    <source>
        <dbReference type="Proteomes" id="UP000230002"/>
    </source>
</evidence>
<organism evidence="2 3">
    <name type="scientific">Ganoderma sinense ZZ0214-1</name>
    <dbReference type="NCBI Taxonomy" id="1077348"/>
    <lineage>
        <taxon>Eukaryota</taxon>
        <taxon>Fungi</taxon>
        <taxon>Dikarya</taxon>
        <taxon>Basidiomycota</taxon>
        <taxon>Agaricomycotina</taxon>
        <taxon>Agaricomycetes</taxon>
        <taxon>Polyporales</taxon>
        <taxon>Polyporaceae</taxon>
        <taxon>Ganoderma</taxon>
    </lineage>
</organism>
<gene>
    <name evidence="2" type="ORF">GSI_02941</name>
</gene>
<protein>
    <recommendedName>
        <fullName evidence="4">Tyr recombinase domain-containing protein</fullName>
    </recommendedName>
</protein>
<dbReference type="STRING" id="1077348.A0A2G8SN10"/>
<dbReference type="InterPro" id="IPR011010">
    <property type="entry name" value="DNA_brk_join_enz"/>
</dbReference>
<sequence>MYLSFCQRQALPFEPTPDTLSLFVINECLRGLEPRSINSYLSGICKELEPFYPRVRAIRSSPLVRQTLAGVMRLYSKPVKRKRALATDDLDVVHTALAHSTDHDDRLFLAQLLTGFYGLLRLGELVWPDNHKLRTYRKVTRRTSVELAPNEYSFTLHSHKSDRAFDGDRLLIDSDLSGAQPHTAFTTYLASRDSRFPFHSELWLRANGTIPTRAWFIRRLRVFFPSDVSGHSMRSGGATALAIAGVPTTQIQAIGRWSSDAWQAYIRKHPVVVHALMVANQLAFAGAGTV</sequence>
<dbReference type="SUPFAM" id="SSF56349">
    <property type="entry name" value="DNA breaking-rejoining enzymes"/>
    <property type="match status" value="1"/>
</dbReference>
<accession>A0A2G8SN10</accession>
<dbReference type="EMBL" id="AYKW01000004">
    <property type="protein sequence ID" value="PIL35152.1"/>
    <property type="molecule type" value="Genomic_DNA"/>
</dbReference>
<keyword evidence="1" id="KW-0233">DNA recombination</keyword>
<dbReference type="Gene3D" id="1.10.443.10">
    <property type="entry name" value="Intergrase catalytic core"/>
    <property type="match status" value="1"/>
</dbReference>
<evidence type="ECO:0000313" key="2">
    <source>
        <dbReference type="EMBL" id="PIL35152.1"/>
    </source>
</evidence>
<dbReference type="OrthoDB" id="5598396at2759"/>
<comment type="caution">
    <text evidence="2">The sequence shown here is derived from an EMBL/GenBank/DDBJ whole genome shotgun (WGS) entry which is preliminary data.</text>
</comment>
<dbReference type="GO" id="GO:0006310">
    <property type="term" value="P:DNA recombination"/>
    <property type="evidence" value="ECO:0007669"/>
    <property type="project" value="UniProtKB-KW"/>
</dbReference>
<dbReference type="InterPro" id="IPR052925">
    <property type="entry name" value="Phage_Integrase-like_Recomb"/>
</dbReference>
<dbReference type="GO" id="GO:0015074">
    <property type="term" value="P:DNA integration"/>
    <property type="evidence" value="ECO:0007669"/>
    <property type="project" value="InterPro"/>
</dbReference>
<name>A0A2G8SN10_9APHY</name>
<dbReference type="InterPro" id="IPR013762">
    <property type="entry name" value="Integrase-like_cat_sf"/>
</dbReference>
<dbReference type="Proteomes" id="UP000230002">
    <property type="component" value="Unassembled WGS sequence"/>
</dbReference>
<dbReference type="PANTHER" id="PTHR34605:SF3">
    <property type="entry name" value="P CELL-TYPE AGGLUTINATION PROTEIN MAP4-LIKE-RELATED"/>
    <property type="match status" value="1"/>
</dbReference>
<evidence type="ECO:0000256" key="1">
    <source>
        <dbReference type="ARBA" id="ARBA00023172"/>
    </source>
</evidence>
<dbReference type="PANTHER" id="PTHR34605">
    <property type="entry name" value="PHAGE_INTEGRASE DOMAIN-CONTAINING PROTEIN"/>
    <property type="match status" value="1"/>
</dbReference>
<dbReference type="GO" id="GO:0003677">
    <property type="term" value="F:DNA binding"/>
    <property type="evidence" value="ECO:0007669"/>
    <property type="project" value="InterPro"/>
</dbReference>
<evidence type="ECO:0008006" key="4">
    <source>
        <dbReference type="Google" id="ProtNLM"/>
    </source>
</evidence>
<reference evidence="2 3" key="1">
    <citation type="journal article" date="2015" name="Sci. Rep.">
        <title>Chromosome-level genome map provides insights into diverse defense mechanisms in the medicinal fungus Ganoderma sinense.</title>
        <authorList>
            <person name="Zhu Y."/>
            <person name="Xu J."/>
            <person name="Sun C."/>
            <person name="Zhou S."/>
            <person name="Xu H."/>
            <person name="Nelson D.R."/>
            <person name="Qian J."/>
            <person name="Song J."/>
            <person name="Luo H."/>
            <person name="Xiang L."/>
            <person name="Li Y."/>
            <person name="Xu Z."/>
            <person name="Ji A."/>
            <person name="Wang L."/>
            <person name="Lu S."/>
            <person name="Hayward A."/>
            <person name="Sun W."/>
            <person name="Li X."/>
            <person name="Schwartz D.C."/>
            <person name="Wang Y."/>
            <person name="Chen S."/>
        </authorList>
    </citation>
    <scope>NUCLEOTIDE SEQUENCE [LARGE SCALE GENOMIC DNA]</scope>
    <source>
        <strain evidence="2 3">ZZ0214-1</strain>
    </source>
</reference>
<keyword evidence="3" id="KW-1185">Reference proteome</keyword>
<dbReference type="AlphaFoldDB" id="A0A2G8SN10"/>
<proteinExistence type="predicted"/>